<evidence type="ECO:0000313" key="10">
    <source>
        <dbReference type="Proteomes" id="UP000256829"/>
    </source>
</evidence>
<dbReference type="EC" id="4.2.1.1" evidence="2"/>
<protein>
    <recommendedName>
        <fullName evidence="2">carbonic anhydrase</fullName>
        <ecNumber evidence="2">4.2.1.1</ecNumber>
    </recommendedName>
</protein>
<dbReference type="InterPro" id="IPR041891">
    <property type="entry name" value="Alpha_CA_prokaryot-like"/>
</dbReference>
<dbReference type="RefSeq" id="WP_115841768.1">
    <property type="nucleotide sequence ID" value="NZ_CP183976.1"/>
</dbReference>
<evidence type="ECO:0000256" key="1">
    <source>
        <dbReference type="ARBA" id="ARBA00010718"/>
    </source>
</evidence>
<dbReference type="PANTHER" id="PTHR18952">
    <property type="entry name" value="CARBONIC ANHYDRASE"/>
    <property type="match status" value="1"/>
</dbReference>
<feature type="domain" description="Alpha-carbonic anhydrase" evidence="8">
    <location>
        <begin position="23"/>
        <end position="235"/>
    </location>
</feature>
<name>A0A3D8VG43_9GAMM</name>
<dbReference type="SMART" id="SM01057">
    <property type="entry name" value="Carb_anhydrase"/>
    <property type="match status" value="1"/>
</dbReference>
<organism evidence="9 10">
    <name type="scientific">Lysobacter soli</name>
    <dbReference type="NCBI Taxonomy" id="453783"/>
    <lineage>
        <taxon>Bacteria</taxon>
        <taxon>Pseudomonadati</taxon>
        <taxon>Pseudomonadota</taxon>
        <taxon>Gammaproteobacteria</taxon>
        <taxon>Lysobacterales</taxon>
        <taxon>Lysobacteraceae</taxon>
        <taxon>Lysobacter</taxon>
    </lineage>
</organism>
<dbReference type="InterPro" id="IPR023561">
    <property type="entry name" value="Carbonic_anhydrase_a-class"/>
</dbReference>
<comment type="similarity">
    <text evidence="1">Belongs to the alpha-carbonic anhydrase family.</text>
</comment>
<feature type="signal peptide" evidence="7">
    <location>
        <begin position="1"/>
        <end position="20"/>
    </location>
</feature>
<dbReference type="EMBL" id="QTJR01000003">
    <property type="protein sequence ID" value="RDY68343.1"/>
    <property type="molecule type" value="Genomic_DNA"/>
</dbReference>
<dbReference type="PANTHER" id="PTHR18952:SF265">
    <property type="entry name" value="CARBONIC ANHYDRASE"/>
    <property type="match status" value="1"/>
</dbReference>
<gene>
    <name evidence="9" type="ORF">DX912_07015</name>
</gene>
<evidence type="ECO:0000256" key="5">
    <source>
        <dbReference type="ARBA" id="ARBA00023239"/>
    </source>
</evidence>
<accession>A0A3D8VG43</accession>
<dbReference type="PROSITE" id="PS51144">
    <property type="entry name" value="ALPHA_CA_2"/>
    <property type="match status" value="1"/>
</dbReference>
<evidence type="ECO:0000256" key="3">
    <source>
        <dbReference type="ARBA" id="ARBA00022723"/>
    </source>
</evidence>
<dbReference type="SUPFAM" id="SSF51069">
    <property type="entry name" value="Carbonic anhydrase"/>
    <property type="match status" value="1"/>
</dbReference>
<dbReference type="CDD" id="cd03124">
    <property type="entry name" value="alpha_CA_prokaryotic_like"/>
    <property type="match status" value="1"/>
</dbReference>
<keyword evidence="3" id="KW-0479">Metal-binding</keyword>
<reference evidence="9 10" key="1">
    <citation type="submission" date="2018-08" db="EMBL/GenBank/DDBJ databases">
        <title>Lysobacter soli KCTC 22011, whole genome shotgun sequence.</title>
        <authorList>
            <person name="Zhang X."/>
            <person name="Feng G."/>
            <person name="Zhu H."/>
        </authorList>
    </citation>
    <scope>NUCLEOTIDE SEQUENCE [LARGE SCALE GENOMIC DNA]</scope>
    <source>
        <strain evidence="9 10">KCTC 22011</strain>
    </source>
</reference>
<dbReference type="InterPro" id="IPR001148">
    <property type="entry name" value="CA_dom"/>
</dbReference>
<evidence type="ECO:0000256" key="7">
    <source>
        <dbReference type="SAM" id="SignalP"/>
    </source>
</evidence>
<sequence length="235" mass="25997">MRIALPLAALGLAAAFAAHAGDGRIDYDHQAQWQSAHDMAQSPIDIVTHDTVAARDDEPQALVFTHTHAPMEAVDNGHAVEVETHATDATIRGRHFALTQFHFHAESEHTIDGRHYPLEGHYVFKAQDGRLAVVGVMYQVGKANPQAQAVLDSLAHKENAPHEVDIDALLPAQRGYYHYLGSLTTPPLTENVEWYVLPAPVTMSKKQIEAFLAHYRHNNRNVQPLNGRPLVHDEG</sequence>
<evidence type="ECO:0000256" key="2">
    <source>
        <dbReference type="ARBA" id="ARBA00012925"/>
    </source>
</evidence>
<dbReference type="GO" id="GO:0008270">
    <property type="term" value="F:zinc ion binding"/>
    <property type="evidence" value="ECO:0007669"/>
    <property type="project" value="InterPro"/>
</dbReference>
<evidence type="ECO:0000259" key="8">
    <source>
        <dbReference type="PROSITE" id="PS51144"/>
    </source>
</evidence>
<dbReference type="AlphaFoldDB" id="A0A3D8VG43"/>
<dbReference type="Pfam" id="PF00194">
    <property type="entry name" value="Carb_anhydrase"/>
    <property type="match status" value="1"/>
</dbReference>
<evidence type="ECO:0000256" key="6">
    <source>
        <dbReference type="ARBA" id="ARBA00048348"/>
    </source>
</evidence>
<dbReference type="Gene3D" id="3.10.200.10">
    <property type="entry name" value="Alpha carbonic anhydrase"/>
    <property type="match status" value="1"/>
</dbReference>
<comment type="caution">
    <text evidence="9">The sequence shown here is derived from an EMBL/GenBank/DDBJ whole genome shotgun (WGS) entry which is preliminary data.</text>
</comment>
<feature type="chain" id="PRO_5017604668" description="carbonic anhydrase" evidence="7">
    <location>
        <begin position="21"/>
        <end position="235"/>
    </location>
</feature>
<dbReference type="GO" id="GO:0004089">
    <property type="term" value="F:carbonate dehydratase activity"/>
    <property type="evidence" value="ECO:0007669"/>
    <property type="project" value="UniProtKB-EC"/>
</dbReference>
<keyword evidence="4" id="KW-0862">Zinc</keyword>
<dbReference type="InterPro" id="IPR036398">
    <property type="entry name" value="CA_dom_sf"/>
</dbReference>
<keyword evidence="10" id="KW-1185">Reference proteome</keyword>
<keyword evidence="5" id="KW-0456">Lyase</keyword>
<proteinExistence type="inferred from homology"/>
<dbReference type="Proteomes" id="UP000256829">
    <property type="component" value="Unassembled WGS sequence"/>
</dbReference>
<comment type="catalytic activity">
    <reaction evidence="6">
        <text>hydrogencarbonate + H(+) = CO2 + H2O</text>
        <dbReference type="Rhea" id="RHEA:10748"/>
        <dbReference type="ChEBI" id="CHEBI:15377"/>
        <dbReference type="ChEBI" id="CHEBI:15378"/>
        <dbReference type="ChEBI" id="CHEBI:16526"/>
        <dbReference type="ChEBI" id="CHEBI:17544"/>
        <dbReference type="EC" id="4.2.1.1"/>
    </reaction>
</comment>
<keyword evidence="7" id="KW-0732">Signal</keyword>
<evidence type="ECO:0000256" key="4">
    <source>
        <dbReference type="ARBA" id="ARBA00022833"/>
    </source>
</evidence>
<evidence type="ECO:0000313" key="9">
    <source>
        <dbReference type="EMBL" id="RDY68343.1"/>
    </source>
</evidence>